<dbReference type="Pfam" id="PF01381">
    <property type="entry name" value="HTH_3"/>
    <property type="match status" value="1"/>
</dbReference>
<dbReference type="PROSITE" id="PS50943">
    <property type="entry name" value="HTH_CROC1"/>
    <property type="match status" value="1"/>
</dbReference>
<sequence length="67" mass="7389">MEVIDTLATLHAERLKQGLSQRELADRIGMKQPQLAKIERLDSVPSFATLNRYAAGLGLKLKLSVIA</sequence>
<dbReference type="Proteomes" id="UP000051790">
    <property type="component" value="Unassembled WGS sequence"/>
</dbReference>
<dbReference type="PATRIC" id="fig|1423769.4.peg.3287"/>
<reference evidence="2 3" key="1">
    <citation type="journal article" date="2015" name="Genome Announc.">
        <title>Expanding the biotechnology potential of lactobacilli through comparative genomics of 213 strains and associated genera.</title>
        <authorList>
            <person name="Sun Z."/>
            <person name="Harris H.M."/>
            <person name="McCann A."/>
            <person name="Guo C."/>
            <person name="Argimon S."/>
            <person name="Zhang W."/>
            <person name="Yang X."/>
            <person name="Jeffery I.B."/>
            <person name="Cooney J.C."/>
            <person name="Kagawa T.F."/>
            <person name="Liu W."/>
            <person name="Song Y."/>
            <person name="Salvetti E."/>
            <person name="Wrobel A."/>
            <person name="Rasinkangas P."/>
            <person name="Parkhill J."/>
            <person name="Rea M.C."/>
            <person name="O'Sullivan O."/>
            <person name="Ritari J."/>
            <person name="Douillard F.P."/>
            <person name="Paul Ross R."/>
            <person name="Yang R."/>
            <person name="Briner A.E."/>
            <person name="Felis G.E."/>
            <person name="de Vos W.M."/>
            <person name="Barrangou R."/>
            <person name="Klaenhammer T.R."/>
            <person name="Caufield P.W."/>
            <person name="Cui Y."/>
            <person name="Zhang H."/>
            <person name="O'Toole P.W."/>
        </authorList>
    </citation>
    <scope>NUCLEOTIDE SEQUENCE [LARGE SCALE GENOMIC DNA]</scope>
    <source>
        <strain evidence="2 3">DSM 13343</strain>
    </source>
</reference>
<accession>A0A0R1R9E6</accession>
<dbReference type="OrthoDB" id="2325690at2"/>
<dbReference type="CDD" id="cd00093">
    <property type="entry name" value="HTH_XRE"/>
    <property type="match status" value="1"/>
</dbReference>
<evidence type="ECO:0000313" key="2">
    <source>
        <dbReference type="EMBL" id="KRL50805.1"/>
    </source>
</evidence>
<dbReference type="AlphaFoldDB" id="A0A0R1R9E6"/>
<dbReference type="InterPro" id="IPR010982">
    <property type="entry name" value="Lambda_DNA-bd_dom_sf"/>
</dbReference>
<dbReference type="Gene3D" id="1.10.260.40">
    <property type="entry name" value="lambda repressor-like DNA-binding domains"/>
    <property type="match status" value="1"/>
</dbReference>
<name>A0A0R1R9E6_9LACO</name>
<dbReference type="SMART" id="SM00530">
    <property type="entry name" value="HTH_XRE"/>
    <property type="match status" value="1"/>
</dbReference>
<dbReference type="EMBL" id="AZEU01000064">
    <property type="protein sequence ID" value="KRL50805.1"/>
    <property type="molecule type" value="Genomic_DNA"/>
</dbReference>
<comment type="caution">
    <text evidence="2">The sequence shown here is derived from an EMBL/GenBank/DDBJ whole genome shotgun (WGS) entry which is preliminary data.</text>
</comment>
<proteinExistence type="predicted"/>
<organism evidence="2 3">
    <name type="scientific">Lacticaseibacillus manihotivorans DSM 13343 = JCM 12514</name>
    <dbReference type="NCBI Taxonomy" id="1423769"/>
    <lineage>
        <taxon>Bacteria</taxon>
        <taxon>Bacillati</taxon>
        <taxon>Bacillota</taxon>
        <taxon>Bacilli</taxon>
        <taxon>Lactobacillales</taxon>
        <taxon>Lactobacillaceae</taxon>
        <taxon>Lacticaseibacillus</taxon>
    </lineage>
</organism>
<dbReference type="InterPro" id="IPR001387">
    <property type="entry name" value="Cro/C1-type_HTH"/>
</dbReference>
<protein>
    <recommendedName>
        <fullName evidence="1">HTH cro/C1-type domain-containing protein</fullName>
    </recommendedName>
</protein>
<feature type="domain" description="HTH cro/C1-type" evidence="1">
    <location>
        <begin position="10"/>
        <end position="64"/>
    </location>
</feature>
<dbReference type="RefSeq" id="WP_056962713.1">
    <property type="nucleotide sequence ID" value="NZ_AZEU01000064.1"/>
</dbReference>
<gene>
    <name evidence="2" type="ORF">FD01_GL003046</name>
</gene>
<dbReference type="GO" id="GO:0003677">
    <property type="term" value="F:DNA binding"/>
    <property type="evidence" value="ECO:0007669"/>
    <property type="project" value="InterPro"/>
</dbReference>
<dbReference type="SUPFAM" id="SSF47413">
    <property type="entry name" value="lambda repressor-like DNA-binding domains"/>
    <property type="match status" value="1"/>
</dbReference>
<keyword evidence="3" id="KW-1185">Reference proteome</keyword>
<evidence type="ECO:0000259" key="1">
    <source>
        <dbReference type="PROSITE" id="PS50943"/>
    </source>
</evidence>
<evidence type="ECO:0000313" key="3">
    <source>
        <dbReference type="Proteomes" id="UP000051790"/>
    </source>
</evidence>